<keyword evidence="2" id="KW-1185">Reference proteome</keyword>
<sequence>TAFEMQKLTNHINNILKLTDKGQEYVNQIQVSFKKNKLYHQLHIKIEGTYYPPNMVNVSILQITKINLIYQVQDQIIINQCADHQTTKTIKGKLLYLLNGADKKDLYKALLNSREICNNKKLERFIIHEDRRLKDYTVS</sequence>
<protein>
    <submittedName>
        <fullName evidence="1">17735_t:CDS:1</fullName>
    </submittedName>
</protein>
<reference evidence="1" key="1">
    <citation type="submission" date="2021-06" db="EMBL/GenBank/DDBJ databases">
        <authorList>
            <person name="Kallberg Y."/>
            <person name="Tangrot J."/>
            <person name="Rosling A."/>
        </authorList>
    </citation>
    <scope>NUCLEOTIDE SEQUENCE</scope>
    <source>
        <strain evidence="1">FL966</strain>
    </source>
</reference>
<feature type="non-terminal residue" evidence="1">
    <location>
        <position position="1"/>
    </location>
</feature>
<comment type="caution">
    <text evidence="1">The sequence shown here is derived from an EMBL/GenBank/DDBJ whole genome shotgun (WGS) entry which is preliminary data.</text>
</comment>
<organism evidence="1 2">
    <name type="scientific">Cetraspora pellucida</name>
    <dbReference type="NCBI Taxonomy" id="1433469"/>
    <lineage>
        <taxon>Eukaryota</taxon>
        <taxon>Fungi</taxon>
        <taxon>Fungi incertae sedis</taxon>
        <taxon>Mucoromycota</taxon>
        <taxon>Glomeromycotina</taxon>
        <taxon>Glomeromycetes</taxon>
        <taxon>Diversisporales</taxon>
        <taxon>Gigasporaceae</taxon>
        <taxon>Cetraspora</taxon>
    </lineage>
</organism>
<name>A0A9N9NSR0_9GLOM</name>
<evidence type="ECO:0000313" key="1">
    <source>
        <dbReference type="EMBL" id="CAG8757549.1"/>
    </source>
</evidence>
<proteinExistence type="predicted"/>
<evidence type="ECO:0000313" key="2">
    <source>
        <dbReference type="Proteomes" id="UP000789759"/>
    </source>
</evidence>
<dbReference type="EMBL" id="CAJVQA010019126">
    <property type="protein sequence ID" value="CAG8757549.1"/>
    <property type="molecule type" value="Genomic_DNA"/>
</dbReference>
<dbReference type="OrthoDB" id="2439137at2759"/>
<accession>A0A9N9NSR0</accession>
<gene>
    <name evidence="1" type="ORF">CPELLU_LOCUS15094</name>
</gene>
<dbReference type="AlphaFoldDB" id="A0A9N9NSR0"/>
<dbReference type="Proteomes" id="UP000789759">
    <property type="component" value="Unassembled WGS sequence"/>
</dbReference>